<organism evidence="1 2">
    <name type="scientific">Perilla frutescens var. hirtella</name>
    <name type="common">Perilla citriodora</name>
    <name type="synonym">Perilla setoyensis</name>
    <dbReference type="NCBI Taxonomy" id="608512"/>
    <lineage>
        <taxon>Eukaryota</taxon>
        <taxon>Viridiplantae</taxon>
        <taxon>Streptophyta</taxon>
        <taxon>Embryophyta</taxon>
        <taxon>Tracheophyta</taxon>
        <taxon>Spermatophyta</taxon>
        <taxon>Magnoliopsida</taxon>
        <taxon>eudicotyledons</taxon>
        <taxon>Gunneridae</taxon>
        <taxon>Pentapetalae</taxon>
        <taxon>asterids</taxon>
        <taxon>lamiids</taxon>
        <taxon>Lamiales</taxon>
        <taxon>Lamiaceae</taxon>
        <taxon>Nepetoideae</taxon>
        <taxon>Elsholtzieae</taxon>
        <taxon>Perilla</taxon>
    </lineage>
</organism>
<evidence type="ECO:0000313" key="1">
    <source>
        <dbReference type="EMBL" id="KAH6829312.1"/>
    </source>
</evidence>
<sequence length="334" mass="37542">MELRILTVKEVLSAAATGIHKRGVWAAKVEEGELAVRRRRALRRLDRELEKGNCKAALSLMKQFKAHPAGFLRGFGAATATTKVPRSVSSSLQLVVDAILHSIKRSLEFQMQEEETEILPQDSGKMMVVDSCNSICEDRIMCVQHEAGHFLVGYMLGVLPRRYKIPSVEDLLQDKFARGKVEFVGFEFLREFGADHLSDRNFSKGKLNKETLTKFSCVTLGGLAAEHLLFGYAELLHSDVEKVSLCIALYSYVQLRLTRGLRPTAWQLDRVLKWLGFTENEVGFEHRRAAEATVLILSSHSEALYRLAEAMAVGRSVGFCIETIEHTLNFNNKL</sequence>
<dbReference type="InterPro" id="IPR037219">
    <property type="entry name" value="Peptidase_M41-like"/>
</dbReference>
<comment type="caution">
    <text evidence="1">The sequence shown here is derived from an EMBL/GenBank/DDBJ whole genome shotgun (WGS) entry which is preliminary data.</text>
</comment>
<dbReference type="Proteomes" id="UP001190926">
    <property type="component" value="Unassembled WGS sequence"/>
</dbReference>
<dbReference type="GO" id="GO:0004222">
    <property type="term" value="F:metalloendopeptidase activity"/>
    <property type="evidence" value="ECO:0007669"/>
    <property type="project" value="InterPro"/>
</dbReference>
<dbReference type="AlphaFoldDB" id="A0AAD4J903"/>
<dbReference type="EMBL" id="SDAM02000109">
    <property type="protein sequence ID" value="KAH6829312.1"/>
    <property type="molecule type" value="Genomic_DNA"/>
</dbReference>
<dbReference type="PANTHER" id="PTHR33471">
    <property type="entry name" value="ATP-DEPENDENT ZINC METALLOPROTEASE-RELATED"/>
    <property type="match status" value="1"/>
</dbReference>
<dbReference type="SUPFAM" id="SSF140990">
    <property type="entry name" value="FtsH protease domain-like"/>
    <property type="match status" value="1"/>
</dbReference>
<dbReference type="GO" id="GO:0004176">
    <property type="term" value="F:ATP-dependent peptidase activity"/>
    <property type="evidence" value="ECO:0007669"/>
    <property type="project" value="InterPro"/>
</dbReference>
<dbReference type="PANTHER" id="PTHR33471:SF4">
    <property type="entry name" value="T22H22.11 PROTEIN"/>
    <property type="match status" value="1"/>
</dbReference>
<protein>
    <submittedName>
        <fullName evidence="1">Uncharacterized protein</fullName>
    </submittedName>
</protein>
<evidence type="ECO:0000313" key="2">
    <source>
        <dbReference type="Proteomes" id="UP001190926"/>
    </source>
</evidence>
<keyword evidence="2" id="KW-1185">Reference proteome</keyword>
<dbReference type="GO" id="GO:0006508">
    <property type="term" value="P:proteolysis"/>
    <property type="evidence" value="ECO:0007669"/>
    <property type="project" value="InterPro"/>
</dbReference>
<dbReference type="Gene3D" id="1.20.58.760">
    <property type="entry name" value="Peptidase M41"/>
    <property type="match status" value="1"/>
</dbReference>
<accession>A0AAD4J903</accession>
<gene>
    <name evidence="1" type="ORF">C2S53_011536</name>
</gene>
<reference evidence="1 2" key="1">
    <citation type="journal article" date="2021" name="Nat. Commun.">
        <title>Incipient diploidization of the medicinal plant Perilla within 10,000 years.</title>
        <authorList>
            <person name="Zhang Y."/>
            <person name="Shen Q."/>
            <person name="Leng L."/>
            <person name="Zhang D."/>
            <person name="Chen S."/>
            <person name="Shi Y."/>
            <person name="Ning Z."/>
            <person name="Chen S."/>
        </authorList>
    </citation>
    <scope>NUCLEOTIDE SEQUENCE [LARGE SCALE GENOMIC DNA]</scope>
    <source>
        <strain evidence="2">cv. PC099</strain>
    </source>
</reference>
<dbReference type="GO" id="GO:0005524">
    <property type="term" value="F:ATP binding"/>
    <property type="evidence" value="ECO:0007669"/>
    <property type="project" value="InterPro"/>
</dbReference>
<name>A0AAD4J903_PERFH</name>
<proteinExistence type="predicted"/>